<evidence type="ECO:0000259" key="1">
    <source>
        <dbReference type="Pfam" id="PF09836"/>
    </source>
</evidence>
<dbReference type="RefSeq" id="WP_252167304.1">
    <property type="nucleotide sequence ID" value="NZ_CP084930.1"/>
</dbReference>
<sequence length="250" mass="26945">MSLRALQRDFRTWLTTEGADAAHRLAGARAAGPAVYLNNYRGQLMASLSESFAATRAWLGDAAFEAAAAHHIERRPPHSWTLDAYAVGFPETLATLYPGDAEIHELACLEMTLGVVFVGPDADPIDPAILPDVDWDRASILFLPTLRIVPATTNAAAIWSAIAAGHVPPPAESLPEPAALAIWRQGFTPSFRTIERGEAEAIRALQQGASFGTLCAEAIARWGEEQGPMQAGAWLGEWIRDGIIARIEAR</sequence>
<name>A0ABY4X9B7_9SPHN</name>
<keyword evidence="3" id="KW-1185">Reference proteome</keyword>
<dbReference type="GO" id="GO:0003677">
    <property type="term" value="F:DNA binding"/>
    <property type="evidence" value="ECO:0007669"/>
    <property type="project" value="UniProtKB-KW"/>
</dbReference>
<evidence type="ECO:0000313" key="2">
    <source>
        <dbReference type="EMBL" id="USI73494.1"/>
    </source>
</evidence>
<organism evidence="2 3">
    <name type="scientific">Sphingomonas morindae</name>
    <dbReference type="NCBI Taxonomy" id="1541170"/>
    <lineage>
        <taxon>Bacteria</taxon>
        <taxon>Pseudomonadati</taxon>
        <taxon>Pseudomonadota</taxon>
        <taxon>Alphaproteobacteria</taxon>
        <taxon>Sphingomonadales</taxon>
        <taxon>Sphingomonadaceae</taxon>
        <taxon>Sphingomonas</taxon>
    </lineage>
</organism>
<feature type="domain" description="Putative DNA-binding" evidence="1">
    <location>
        <begin position="6"/>
        <end position="91"/>
    </location>
</feature>
<keyword evidence="2" id="KW-0238">DNA-binding</keyword>
<accession>A0ABY4X9B7</accession>
<evidence type="ECO:0000313" key="3">
    <source>
        <dbReference type="Proteomes" id="UP001056937"/>
    </source>
</evidence>
<dbReference type="EMBL" id="CP084930">
    <property type="protein sequence ID" value="USI73494.1"/>
    <property type="molecule type" value="Genomic_DNA"/>
</dbReference>
<protein>
    <submittedName>
        <fullName evidence="2">DNA-binding domain-containing protein</fullName>
    </submittedName>
</protein>
<reference evidence="2" key="1">
    <citation type="journal article" date="2022" name="Toxins">
        <title>Genomic Analysis of Sphingopyxis sp. USTB-05 for Biodegrading Cyanobacterial Hepatotoxins.</title>
        <authorList>
            <person name="Liu C."/>
            <person name="Xu Q."/>
            <person name="Zhao Z."/>
            <person name="Zhang H."/>
            <person name="Liu X."/>
            <person name="Yin C."/>
            <person name="Liu Y."/>
            <person name="Yan H."/>
        </authorList>
    </citation>
    <scope>NUCLEOTIDE SEQUENCE</scope>
    <source>
        <strain evidence="2">NBD5</strain>
    </source>
</reference>
<proteinExistence type="predicted"/>
<gene>
    <name evidence="2" type="ORF">LHA26_03155</name>
</gene>
<dbReference type="Pfam" id="PF09836">
    <property type="entry name" value="DUF2063"/>
    <property type="match status" value="1"/>
</dbReference>
<dbReference type="Proteomes" id="UP001056937">
    <property type="component" value="Chromosome 1"/>
</dbReference>
<dbReference type="InterPro" id="IPR018640">
    <property type="entry name" value="DUF2063"/>
</dbReference>